<evidence type="ECO:0000256" key="2">
    <source>
        <dbReference type="ARBA" id="ARBA00007399"/>
    </source>
</evidence>
<feature type="domain" description="Pili assembly chaperone C-terminal" evidence="10">
    <location>
        <begin position="178"/>
        <end position="231"/>
    </location>
</feature>
<feature type="domain" description="Pili assembly chaperone N-terminal" evidence="9">
    <location>
        <begin position="33"/>
        <end position="155"/>
    </location>
</feature>
<dbReference type="GO" id="GO:0030288">
    <property type="term" value="C:outer membrane-bounded periplasmic space"/>
    <property type="evidence" value="ECO:0007669"/>
    <property type="project" value="InterPro"/>
</dbReference>
<comment type="similarity">
    <text evidence="2 8">Belongs to the periplasmic pilus chaperone family.</text>
</comment>
<dbReference type="Proteomes" id="UP000502117">
    <property type="component" value="Chromosome"/>
</dbReference>
<dbReference type="InterPro" id="IPR013783">
    <property type="entry name" value="Ig-like_fold"/>
</dbReference>
<organism evidence="11 12">
    <name type="scientific">Shewanella chilikensis</name>
    <dbReference type="NCBI Taxonomy" id="558541"/>
    <lineage>
        <taxon>Bacteria</taxon>
        <taxon>Pseudomonadati</taxon>
        <taxon>Pseudomonadota</taxon>
        <taxon>Gammaproteobacteria</taxon>
        <taxon>Alteromonadales</taxon>
        <taxon>Shewanellaceae</taxon>
        <taxon>Shewanella</taxon>
    </lineage>
</organism>
<dbReference type="FunFam" id="2.60.40.10:FF:000458">
    <property type="entry name" value="Molecular chaperone FimC"/>
    <property type="match status" value="1"/>
</dbReference>
<dbReference type="AlphaFoldDB" id="A0A6G7LM36"/>
<keyword evidence="5" id="KW-0574">Periplasm</keyword>
<dbReference type="InterPro" id="IPR018046">
    <property type="entry name" value="Pili_assmbl_chaperone_CS"/>
</dbReference>
<gene>
    <name evidence="11" type="ORF">GII14_00645</name>
</gene>
<evidence type="ECO:0000256" key="5">
    <source>
        <dbReference type="ARBA" id="ARBA00022764"/>
    </source>
</evidence>
<evidence type="ECO:0000256" key="4">
    <source>
        <dbReference type="ARBA" id="ARBA00022729"/>
    </source>
</evidence>
<dbReference type="SUPFAM" id="SSF49584">
    <property type="entry name" value="Periplasmic chaperone C-domain"/>
    <property type="match status" value="1"/>
</dbReference>
<keyword evidence="3" id="KW-1029">Fimbrium biogenesis</keyword>
<sequence length="240" mass="27254">MKKDNTVFRFFYLILIIVSLIFTIGVAPQALASVVITGTRVIYPSDANEVSVKLDNRGNNPVLVQSWIDSGEVDTKPDFINVPFIITPPVNRIDPDNGQNLRIRYTGGILPTDRESLFWLNVLEIPAKPSSESNENYIQMAFRTRIKLFYRPISLELDVKDSMEKISFNRLDNDTVRVDNPTPFHISFAKIVSNKKEIDGEMVSPYSSLDFQLPNQAGNKIEATYINDYGAMKLLEYLVK</sequence>
<dbReference type="GO" id="GO:0071555">
    <property type="term" value="P:cell wall organization"/>
    <property type="evidence" value="ECO:0007669"/>
    <property type="project" value="InterPro"/>
</dbReference>
<evidence type="ECO:0000256" key="6">
    <source>
        <dbReference type="ARBA" id="ARBA00023186"/>
    </source>
</evidence>
<keyword evidence="4" id="KW-0732">Signal</keyword>
<dbReference type="PANTHER" id="PTHR30251:SF2">
    <property type="entry name" value="FIMBRIAL CHAPERONE YADV-RELATED"/>
    <property type="match status" value="1"/>
</dbReference>
<evidence type="ECO:0000256" key="3">
    <source>
        <dbReference type="ARBA" id="ARBA00022558"/>
    </source>
</evidence>
<keyword evidence="7" id="KW-0393">Immunoglobulin domain</keyword>
<evidence type="ECO:0000313" key="11">
    <source>
        <dbReference type="EMBL" id="QIJ02831.1"/>
    </source>
</evidence>
<keyword evidence="6 8" id="KW-0143">Chaperone</keyword>
<dbReference type="InterPro" id="IPR016148">
    <property type="entry name" value="Pili_assmbl_chaperone_C"/>
</dbReference>
<proteinExistence type="inferred from homology"/>
<evidence type="ECO:0000256" key="1">
    <source>
        <dbReference type="ARBA" id="ARBA00004418"/>
    </source>
</evidence>
<reference evidence="11 12" key="1">
    <citation type="submission" date="2019-11" db="EMBL/GenBank/DDBJ databases">
        <title>Complete Genome Sequence of Shewanella chilikensis Strain DC57, Isolated from Corroded Seal Rings at a floating production facility in Australia.</title>
        <authorList>
            <person name="Salgar-Chaparro S.J."/>
            <person name="Castillo-Villamizar G.A."/>
            <person name="Poehlein A."/>
            <person name="Daniel R."/>
            <person name="Machuca L."/>
        </authorList>
    </citation>
    <scope>NUCLEOTIDE SEQUENCE [LARGE SCALE GENOMIC DNA]</scope>
    <source>
        <strain evidence="11 12">DC57</strain>
    </source>
</reference>
<dbReference type="InterPro" id="IPR016147">
    <property type="entry name" value="Pili_assmbl_chaperone_N"/>
</dbReference>
<dbReference type="PROSITE" id="PS00635">
    <property type="entry name" value="PILI_CHAPERONE"/>
    <property type="match status" value="1"/>
</dbReference>
<name>A0A6G7LM36_9GAMM</name>
<dbReference type="InterPro" id="IPR050643">
    <property type="entry name" value="Periplasmic_pilus_chap"/>
</dbReference>
<dbReference type="Pfam" id="PF00345">
    <property type="entry name" value="PapD_N"/>
    <property type="match status" value="1"/>
</dbReference>
<protein>
    <submittedName>
        <fullName evidence="11">Fimbria/pilus periplasmic chaperone</fullName>
    </submittedName>
</protein>
<dbReference type="KEGG" id="schk:GII14_00645"/>
<dbReference type="EMBL" id="CP045857">
    <property type="protein sequence ID" value="QIJ02831.1"/>
    <property type="molecule type" value="Genomic_DNA"/>
</dbReference>
<dbReference type="PANTHER" id="PTHR30251">
    <property type="entry name" value="PILUS ASSEMBLY CHAPERONE"/>
    <property type="match status" value="1"/>
</dbReference>
<evidence type="ECO:0000313" key="12">
    <source>
        <dbReference type="Proteomes" id="UP000502117"/>
    </source>
</evidence>
<dbReference type="Gene3D" id="2.60.40.10">
    <property type="entry name" value="Immunoglobulins"/>
    <property type="match status" value="2"/>
</dbReference>
<evidence type="ECO:0000259" key="9">
    <source>
        <dbReference type="Pfam" id="PF00345"/>
    </source>
</evidence>
<dbReference type="SUPFAM" id="SSF49354">
    <property type="entry name" value="PapD-like"/>
    <property type="match status" value="1"/>
</dbReference>
<accession>A0A6G7LM36</accession>
<dbReference type="PRINTS" id="PR00969">
    <property type="entry name" value="CHAPERONPILI"/>
</dbReference>
<dbReference type="InterPro" id="IPR001829">
    <property type="entry name" value="Pili_assmbl_chaperone_bac"/>
</dbReference>
<dbReference type="InterPro" id="IPR008962">
    <property type="entry name" value="PapD-like_sf"/>
</dbReference>
<evidence type="ECO:0000259" key="10">
    <source>
        <dbReference type="Pfam" id="PF02753"/>
    </source>
</evidence>
<dbReference type="Pfam" id="PF02753">
    <property type="entry name" value="PapD_C"/>
    <property type="match status" value="1"/>
</dbReference>
<evidence type="ECO:0000256" key="8">
    <source>
        <dbReference type="RuleBase" id="RU003918"/>
    </source>
</evidence>
<evidence type="ECO:0000256" key="7">
    <source>
        <dbReference type="ARBA" id="ARBA00023319"/>
    </source>
</evidence>
<comment type="subcellular location">
    <subcellularLocation>
        <location evidence="1 8">Periplasm</location>
    </subcellularLocation>
</comment>
<dbReference type="InterPro" id="IPR036316">
    <property type="entry name" value="Pili_assmbl_chap_C_dom_sf"/>
</dbReference>